<dbReference type="GO" id="GO:0051539">
    <property type="term" value="F:4 iron, 4 sulfur cluster binding"/>
    <property type="evidence" value="ECO:0007669"/>
    <property type="project" value="UniProtKB-KW"/>
</dbReference>
<dbReference type="CDD" id="cd02068">
    <property type="entry name" value="radical_SAM_B12_BD"/>
    <property type="match status" value="1"/>
</dbReference>
<dbReference type="EMBL" id="JPGK01000013">
    <property type="protein sequence ID" value="KGA92675.1"/>
    <property type="molecule type" value="Genomic_DNA"/>
</dbReference>
<evidence type="ECO:0000256" key="5">
    <source>
        <dbReference type="ARBA" id="ARBA00022723"/>
    </source>
</evidence>
<keyword evidence="2" id="KW-0489">Methyltransferase</keyword>
<dbReference type="InterPro" id="IPR006638">
    <property type="entry name" value="Elp3/MiaA/NifB-like_rSAM"/>
</dbReference>
<dbReference type="SFLD" id="SFLDG01123">
    <property type="entry name" value="methyltransferase_(Class_B)"/>
    <property type="match status" value="1"/>
</dbReference>
<dbReference type="PANTHER" id="PTHR43409:SF7">
    <property type="entry name" value="BLL1977 PROTEIN"/>
    <property type="match status" value="1"/>
</dbReference>
<dbReference type="InterPro" id="IPR006158">
    <property type="entry name" value="Cobalamin-bd"/>
</dbReference>
<dbReference type="InterPro" id="IPR034466">
    <property type="entry name" value="Methyltransferase_Class_B"/>
</dbReference>
<name>A0A094W876_9BACT</name>
<dbReference type="InterPro" id="IPR051198">
    <property type="entry name" value="BchE-like"/>
</dbReference>
<comment type="caution">
    <text evidence="10">The sequence shown here is derived from an EMBL/GenBank/DDBJ whole genome shotgun (WGS) entry which is preliminary data.</text>
</comment>
<dbReference type="AlphaFoldDB" id="A0A094W876"/>
<dbReference type="SMART" id="SM00729">
    <property type="entry name" value="Elp3"/>
    <property type="match status" value="1"/>
</dbReference>
<dbReference type="Pfam" id="PF02310">
    <property type="entry name" value="B12-binding"/>
    <property type="match status" value="1"/>
</dbReference>
<keyword evidence="4" id="KW-0949">S-adenosyl-L-methionine</keyword>
<keyword evidence="7" id="KW-0411">Iron-sulfur</keyword>
<dbReference type="InterPro" id="IPR036724">
    <property type="entry name" value="Cobalamin-bd_sf"/>
</dbReference>
<keyword evidence="5" id="KW-0479">Metal-binding</keyword>
<dbReference type="PATRIC" id="fig|178606.4.peg.2579"/>
<dbReference type="SFLD" id="SFLDS00029">
    <property type="entry name" value="Radical_SAM"/>
    <property type="match status" value="1"/>
</dbReference>
<dbReference type="Gene3D" id="3.40.50.280">
    <property type="entry name" value="Cobalamin-binding domain"/>
    <property type="match status" value="1"/>
</dbReference>
<proteinExistence type="predicted"/>
<evidence type="ECO:0000259" key="8">
    <source>
        <dbReference type="PROSITE" id="PS51332"/>
    </source>
</evidence>
<dbReference type="GO" id="GO:0031419">
    <property type="term" value="F:cobalamin binding"/>
    <property type="evidence" value="ECO:0007669"/>
    <property type="project" value="InterPro"/>
</dbReference>
<dbReference type="SFLD" id="SFLDF00565">
    <property type="entry name" value="hopanoid_C3-methyltransferase"/>
    <property type="match status" value="1"/>
</dbReference>
<dbReference type="GO" id="GO:0005829">
    <property type="term" value="C:cytosol"/>
    <property type="evidence" value="ECO:0007669"/>
    <property type="project" value="TreeGrafter"/>
</dbReference>
<dbReference type="InterPro" id="IPR013785">
    <property type="entry name" value="Aldolase_TIM"/>
</dbReference>
<dbReference type="PROSITE" id="PS51918">
    <property type="entry name" value="RADICAL_SAM"/>
    <property type="match status" value="1"/>
</dbReference>
<dbReference type="InterPro" id="IPR007197">
    <property type="entry name" value="rSAM"/>
</dbReference>
<dbReference type="SUPFAM" id="SSF102114">
    <property type="entry name" value="Radical SAM enzymes"/>
    <property type="match status" value="1"/>
</dbReference>
<evidence type="ECO:0000259" key="9">
    <source>
        <dbReference type="PROSITE" id="PS51918"/>
    </source>
</evidence>
<dbReference type="SFLD" id="SFLDG01082">
    <property type="entry name" value="B12-binding_domain_containing"/>
    <property type="match status" value="1"/>
</dbReference>
<dbReference type="PANTHER" id="PTHR43409">
    <property type="entry name" value="ANAEROBIC MAGNESIUM-PROTOPORPHYRIN IX MONOMETHYL ESTER CYCLASE-RELATED"/>
    <property type="match status" value="1"/>
</dbReference>
<organism evidence="10 11">
    <name type="scientific">Leptospirillum ferriphilum</name>
    <dbReference type="NCBI Taxonomy" id="178606"/>
    <lineage>
        <taxon>Bacteria</taxon>
        <taxon>Pseudomonadati</taxon>
        <taxon>Nitrospirota</taxon>
        <taxon>Nitrospiria</taxon>
        <taxon>Nitrospirales</taxon>
        <taxon>Nitrospiraceae</taxon>
        <taxon>Leptospirillum</taxon>
    </lineage>
</organism>
<feature type="domain" description="Radical SAM core" evidence="9">
    <location>
        <begin position="228"/>
        <end position="445"/>
    </location>
</feature>
<feature type="domain" description="B12-binding" evidence="8">
    <location>
        <begin position="57"/>
        <end position="190"/>
    </location>
</feature>
<comment type="cofactor">
    <cofactor evidence="1">
        <name>[4Fe-4S] cluster</name>
        <dbReference type="ChEBI" id="CHEBI:49883"/>
    </cofactor>
</comment>
<evidence type="ECO:0000256" key="6">
    <source>
        <dbReference type="ARBA" id="ARBA00023004"/>
    </source>
</evidence>
<evidence type="ECO:0000313" key="11">
    <source>
        <dbReference type="Proteomes" id="UP000029452"/>
    </source>
</evidence>
<keyword evidence="3" id="KW-0808">Transferase</keyword>
<dbReference type="GO" id="GO:0003824">
    <property type="term" value="F:catalytic activity"/>
    <property type="evidence" value="ECO:0007669"/>
    <property type="project" value="InterPro"/>
</dbReference>
<dbReference type="NCBIfam" id="TIGR04367">
    <property type="entry name" value="HpnR_B12_rSAM"/>
    <property type="match status" value="1"/>
</dbReference>
<dbReference type="Gene3D" id="3.20.20.70">
    <property type="entry name" value="Aldolase class I"/>
    <property type="match status" value="1"/>
</dbReference>
<gene>
    <name evidence="10" type="ORF">LptCag_2716</name>
</gene>
<evidence type="ECO:0000256" key="4">
    <source>
        <dbReference type="ARBA" id="ARBA00022691"/>
    </source>
</evidence>
<evidence type="ECO:0000256" key="1">
    <source>
        <dbReference type="ARBA" id="ARBA00001966"/>
    </source>
</evidence>
<dbReference type="Pfam" id="PF04055">
    <property type="entry name" value="Radical_SAM"/>
    <property type="match status" value="1"/>
</dbReference>
<dbReference type="SUPFAM" id="SSF52242">
    <property type="entry name" value="Cobalamin (vitamin B12)-binding domain"/>
    <property type="match status" value="1"/>
</dbReference>
<dbReference type="GO" id="GO:0046872">
    <property type="term" value="F:metal ion binding"/>
    <property type="evidence" value="ECO:0007669"/>
    <property type="project" value="UniProtKB-KW"/>
</dbReference>
<dbReference type="PROSITE" id="PS51332">
    <property type="entry name" value="B12_BINDING"/>
    <property type="match status" value="1"/>
</dbReference>
<protein>
    <submittedName>
        <fullName evidence="10">Radical SAM domain protein</fullName>
    </submittedName>
</protein>
<reference evidence="10 11" key="1">
    <citation type="submission" date="2014-06" db="EMBL/GenBank/DDBJ databases">
        <title>Draft genome sequence of iron oxidizing acidophile Leptospirillum ferriphilum DSM14647.</title>
        <authorList>
            <person name="Cardenas J.P."/>
            <person name="Lazcano M."/>
            <person name="Ossandon F.J."/>
            <person name="Corbett M."/>
            <person name="Holmes D.S."/>
            <person name="Watkin E."/>
        </authorList>
    </citation>
    <scope>NUCLEOTIDE SEQUENCE [LARGE SCALE GENOMIC DNA]</scope>
    <source>
        <strain evidence="10 11">DSM 14647</strain>
    </source>
</reference>
<accession>A0A094W876</accession>
<dbReference type="InterPro" id="IPR058240">
    <property type="entry name" value="rSAM_sf"/>
</dbReference>
<keyword evidence="6" id="KW-0408">Iron</keyword>
<dbReference type="CDD" id="cd01335">
    <property type="entry name" value="Radical_SAM"/>
    <property type="match status" value="1"/>
</dbReference>
<dbReference type="InterPro" id="IPR027564">
    <property type="entry name" value="HpnR_B12_rSAM"/>
</dbReference>
<sequence>MDNLMRFAKTSIHDLARKNMFKWKRVVILIQDSESDSRQTGPLFFKGGTMRFLAVHPSPLMYTKIYLRLEPLGLELLGAAARNAGHDVRLIDLQVENHKDYLRLISEWKPDAVGFSVNYLANIPEVIDLVKETRRILGNALLFAGGHSASFVAGDMLRHAGGTMDCVLRGEGEASVVSLLEAWSEGPGMISRVPGVVTSQGEGPPPRFIENLDDIQPARDLLRHRRKYFIGVLDPCSSIEFARGCPWDCSFCSAWTFYGRSYRTRSPQRILEDLERIREPGIFIVDDVAFVQEKHGYEIGEAVLKKGIRKEYYLETRGDVLLRNKDLFRFWKKLGMKYMFLGVEAIDAEGLALHRKRISLGKNFEALEFARSLGITVAINLIADPSWERERFESIRQWCLEIPEIVNISVNTPYPGTESWRTESRSLQTRDYRLFDIQHAVLPTKMPLEEFYGELVKTQQILNKKHLGWQALKGTANIVARHLMHGQTNFLRMLWKFNSVYNPALQLADHARPVRYEMSLPPPVEEHLHPVTLYVHEGKGRRGRELSDTVEAFVNETRMGNPSEEL</sequence>
<evidence type="ECO:0000313" key="10">
    <source>
        <dbReference type="EMBL" id="KGA92675.1"/>
    </source>
</evidence>
<evidence type="ECO:0000256" key="7">
    <source>
        <dbReference type="ARBA" id="ARBA00023014"/>
    </source>
</evidence>
<evidence type="ECO:0000256" key="2">
    <source>
        <dbReference type="ARBA" id="ARBA00022603"/>
    </source>
</evidence>
<evidence type="ECO:0000256" key="3">
    <source>
        <dbReference type="ARBA" id="ARBA00022679"/>
    </source>
</evidence>
<dbReference type="Proteomes" id="UP000029452">
    <property type="component" value="Unassembled WGS sequence"/>
</dbReference>